<dbReference type="Proteomes" id="UP000230557">
    <property type="component" value="Unassembled WGS sequence"/>
</dbReference>
<evidence type="ECO:0000313" key="2">
    <source>
        <dbReference type="EMBL" id="PIR97629.1"/>
    </source>
</evidence>
<name>A0A2H0VGZ5_9BACT</name>
<keyword evidence="1" id="KW-1133">Transmembrane helix</keyword>
<dbReference type="PANTHER" id="PTHR40278:SF1">
    <property type="entry name" value="DNA UTILIZATION PROTEIN HOFN"/>
    <property type="match status" value="1"/>
</dbReference>
<protein>
    <recommendedName>
        <fullName evidence="4">PilN domain-containing protein</fullName>
    </recommendedName>
</protein>
<keyword evidence="1" id="KW-0812">Transmembrane</keyword>
<dbReference type="AlphaFoldDB" id="A0A2H0VGZ5"/>
<dbReference type="EMBL" id="PFAJ01000006">
    <property type="protein sequence ID" value="PIR97629.1"/>
    <property type="molecule type" value="Genomic_DNA"/>
</dbReference>
<evidence type="ECO:0000313" key="3">
    <source>
        <dbReference type="Proteomes" id="UP000230557"/>
    </source>
</evidence>
<organism evidence="2 3">
    <name type="scientific">Candidatus Doudnabacteria bacterium CG10_big_fil_rev_8_21_14_0_10_41_10</name>
    <dbReference type="NCBI Taxonomy" id="1974551"/>
    <lineage>
        <taxon>Bacteria</taxon>
        <taxon>Candidatus Doudnaibacteriota</taxon>
    </lineage>
</organism>
<dbReference type="InterPro" id="IPR052534">
    <property type="entry name" value="Extracell_DNA_Util/SecSys_Comp"/>
</dbReference>
<sequence>MGSATNLLGGARLSKQSESSNADTKAVFIWIVVVILVLEAAVFGTFYFLSSVVNRTQESLKIEASEMESRINDRMEEINVAIGAQFTLDNFTTLLDKHMRWTKAWDELSKVTLKTVRFTTMQSVSDDGKFVVGGYAINFTELGKVMLGLENSPNFLRVELLDSTPEEDSGMVKFEILVEMNNSLLLNSAST</sequence>
<evidence type="ECO:0008006" key="4">
    <source>
        <dbReference type="Google" id="ProtNLM"/>
    </source>
</evidence>
<gene>
    <name evidence="2" type="ORF">COT91_00555</name>
</gene>
<dbReference type="PANTHER" id="PTHR40278">
    <property type="entry name" value="DNA UTILIZATION PROTEIN HOFN"/>
    <property type="match status" value="1"/>
</dbReference>
<dbReference type="InterPro" id="IPR007813">
    <property type="entry name" value="PilN"/>
</dbReference>
<comment type="caution">
    <text evidence="2">The sequence shown here is derived from an EMBL/GenBank/DDBJ whole genome shotgun (WGS) entry which is preliminary data.</text>
</comment>
<keyword evidence="1" id="KW-0472">Membrane</keyword>
<evidence type="ECO:0000256" key="1">
    <source>
        <dbReference type="SAM" id="Phobius"/>
    </source>
</evidence>
<proteinExistence type="predicted"/>
<feature type="transmembrane region" description="Helical" evidence="1">
    <location>
        <begin position="27"/>
        <end position="49"/>
    </location>
</feature>
<accession>A0A2H0VGZ5</accession>
<dbReference type="Pfam" id="PF05137">
    <property type="entry name" value="PilN"/>
    <property type="match status" value="1"/>
</dbReference>
<reference evidence="3" key="1">
    <citation type="submission" date="2017-09" db="EMBL/GenBank/DDBJ databases">
        <title>Depth-based differentiation of microbial function through sediment-hosted aquifers and enrichment of novel symbionts in the deep terrestrial subsurface.</title>
        <authorList>
            <person name="Probst A.J."/>
            <person name="Ladd B."/>
            <person name="Jarett J.K."/>
            <person name="Geller-Mcgrath D.E."/>
            <person name="Sieber C.M.K."/>
            <person name="Emerson J.B."/>
            <person name="Anantharaman K."/>
            <person name="Thomas B.C."/>
            <person name="Malmstrom R."/>
            <person name="Stieglmeier M."/>
            <person name="Klingl A."/>
            <person name="Woyke T."/>
            <person name="Ryan C.M."/>
            <person name="Banfield J.F."/>
        </authorList>
    </citation>
    <scope>NUCLEOTIDE SEQUENCE [LARGE SCALE GENOMIC DNA]</scope>
</reference>